<feature type="compositionally biased region" description="Low complexity" evidence="11">
    <location>
        <begin position="55"/>
        <end position="65"/>
    </location>
</feature>
<dbReference type="GO" id="GO:0009637">
    <property type="term" value="P:response to blue light"/>
    <property type="evidence" value="ECO:0007669"/>
    <property type="project" value="UniProtKB-ARBA"/>
</dbReference>
<evidence type="ECO:0000256" key="1">
    <source>
        <dbReference type="ARBA" id="ARBA00004651"/>
    </source>
</evidence>
<feature type="region of interest" description="Disordered" evidence="11">
    <location>
        <begin position="1"/>
        <end position="85"/>
    </location>
</feature>
<feature type="transmembrane region" description="Helical" evidence="12">
    <location>
        <begin position="991"/>
        <end position="1014"/>
    </location>
</feature>
<keyword evidence="16" id="KW-1185">Reference proteome</keyword>
<feature type="domain" description="ABC transporter" evidence="13">
    <location>
        <begin position="433"/>
        <end position="669"/>
    </location>
</feature>
<feature type="transmembrane region" description="Helical" evidence="12">
    <location>
        <begin position="909"/>
        <end position="926"/>
    </location>
</feature>
<dbReference type="GO" id="GO:0010329">
    <property type="term" value="F:auxin efflux transmembrane transporter activity"/>
    <property type="evidence" value="ECO:0007669"/>
    <property type="project" value="UniProtKB-ARBA"/>
</dbReference>
<keyword evidence="8 12" id="KW-1133">Transmembrane helix</keyword>
<dbReference type="InterPro" id="IPR003439">
    <property type="entry name" value="ABC_transporter-like_ATP-bd"/>
</dbReference>
<dbReference type="GO" id="GO:0005743">
    <property type="term" value="C:mitochondrial inner membrane"/>
    <property type="evidence" value="ECO:0007669"/>
    <property type="project" value="TreeGrafter"/>
</dbReference>
<dbReference type="CDD" id="cd18578">
    <property type="entry name" value="ABC_6TM_Pgp_ABCB1_D2_like"/>
    <property type="match status" value="1"/>
</dbReference>
<dbReference type="FunFam" id="1.20.1560.10:FF:000029">
    <property type="entry name" value="ABC transporter B family member 1"/>
    <property type="match status" value="1"/>
</dbReference>
<keyword evidence="5" id="KW-0677">Repeat</keyword>
<evidence type="ECO:0000313" key="15">
    <source>
        <dbReference type="EMBL" id="CAL1398237.1"/>
    </source>
</evidence>
<dbReference type="GO" id="GO:0009958">
    <property type="term" value="P:positive gravitropism"/>
    <property type="evidence" value="ECO:0007669"/>
    <property type="project" value="UniProtKB-ARBA"/>
</dbReference>
<sequence>MSQDEDPIEQWKWSEMQGLELVSAPPTPSLAPNSSSSPHEQDKQSVTVERREMESGSNSNDTSSSNKKENVGSGGGRVAGDGGEKTGKVTAVGFKELFRFADGLDYVLMGIGSVGAFVHGCSLPLFLRFFADLVNSFGSNANDMDKMTQEVLKYASYFLVVGAAIWASSWAEISCWMWTGERQTTKMRIKFLEAALNQDIEYFDTEVRTSDVVSAINTDAVTVQDAISEKLGNFIHYMATLVSGFVVGFTAVWQLALVTLAVVPLIAVIAAIHTTTLAKLSAKSQEALSQAGNIVEQTVVQIRVVLAYVGESKSLQDYSAALRTAQKLGYKSGVAKGLGLGGTYFVVFCCYALLLWYGGYLVRHNYTNGGLAISTMFAVMIGGLALGQAAPSMSAFAKARVAAAKIFRIIDHKPAVNRNSESGVELDSVTGLVELKNVDFSYPSRPDVRILNNFSLTVPAGKTIALVGSSGSGKSTVVSLIERFYDPESGQVLLDGHDIKTLKLRWLRQQIGLVSQEPALFATSIRENILLGRPDADQVEVEEAARVANAHSFIIKLPDGFDTQVGERGLQLSGGQKQRIAIARAMLKNPAILLLDEATSALDSESEKLVQEALDRFMIGRTTLVIAHRLSTIRKADLVAVLQQGSVTEIGTHDELFAKGENGVYAKLIRMQEAAHETAMNNARKSSARPSSARNSVSSPIIARNSSYGRSPYSRRLSDFSTSDFSLSLDGMHPSYRHEKLAFKEQASSFWRLAKMNSPELGYALVGSIGSIICGSLSAFFAYVLSAVMSVYYSPSHAYMIREIAKYCYLLIGLSSAALIFNTLQHSFWDIVGENLTKRVREKMLAAVLKNEIAWFDQEDNESARIAARLALDANNVRSAIGDRISVIVQNTALLLVACTAGFVLQWRLALVLIAVFPVVVAATVLQKMFMQGFSGDLEAAHAKGTQLAGEAIANLRTVAAFNSESKIIGLFSSNLEVPLRRCFWKGQIAGSGYGIAQFALYASYALGLWYASWLVKHGISDFSKTIRVFMVLMVSANGAAETLTLAPDFIKGGRAMRSVFELLDRKTEIEPDEPDSIPAPDRLRGEVELKHVDFSYPSRPDIPVFRDISLRARAGKTMALVGPSGSGKSSVIALVQRFYDPSSGRVMIDGKDIRKYNLKSLRRHIAVVPQEPCLFATTIYENIAYGHDSASEAEIIEAATLANAHKFVSSLPDGYKTYVGERGVQLSGGQKQRIAIARALLRKAELMLLDEATSALDAESERSVQEALDRACSGKTTIIVAHRLSTIRNASTIAVIDDGKVAEQGSHSHLLKNFPDGIYARMIQLQRFTQGQVIGMTSGSSSSTRPKDDEEKEA</sequence>
<evidence type="ECO:0000256" key="4">
    <source>
        <dbReference type="ARBA" id="ARBA00022692"/>
    </source>
</evidence>
<feature type="transmembrane region" description="Helical" evidence="12">
    <location>
        <begin position="885"/>
        <end position="903"/>
    </location>
</feature>
<feature type="domain" description="ABC transmembrane type-1" evidence="14">
    <location>
        <begin position="765"/>
        <end position="1052"/>
    </location>
</feature>
<feature type="region of interest" description="Disordered" evidence="11">
    <location>
        <begin position="1335"/>
        <end position="1355"/>
    </location>
</feature>
<dbReference type="InterPro" id="IPR036640">
    <property type="entry name" value="ABC1_TM_sf"/>
</dbReference>
<dbReference type="InterPro" id="IPR039421">
    <property type="entry name" value="Type_1_exporter"/>
</dbReference>
<comment type="similarity">
    <text evidence="2">Belongs to the ABC transporter superfamily. ABCB family. Multidrug resistance exporter (TC 3.A.1.201) subfamily.</text>
</comment>
<evidence type="ECO:0000256" key="8">
    <source>
        <dbReference type="ARBA" id="ARBA00022989"/>
    </source>
</evidence>
<evidence type="ECO:0000256" key="2">
    <source>
        <dbReference type="ARBA" id="ARBA00007577"/>
    </source>
</evidence>
<feature type="compositionally biased region" description="Polar residues" evidence="11">
    <location>
        <begin position="1335"/>
        <end position="1345"/>
    </location>
</feature>
<evidence type="ECO:0000256" key="10">
    <source>
        <dbReference type="ARBA" id="ARBA00023180"/>
    </source>
</evidence>
<dbReference type="GO" id="GO:0009733">
    <property type="term" value="P:response to auxin"/>
    <property type="evidence" value="ECO:0007669"/>
    <property type="project" value="UniProtKB-ARBA"/>
</dbReference>
<dbReference type="CDD" id="cd03249">
    <property type="entry name" value="ABC_MTABC3_MDL1_MDL2"/>
    <property type="match status" value="2"/>
</dbReference>
<dbReference type="GO" id="GO:0009640">
    <property type="term" value="P:photomorphogenesis"/>
    <property type="evidence" value="ECO:0007669"/>
    <property type="project" value="UniProtKB-ARBA"/>
</dbReference>
<feature type="compositionally biased region" description="Basic and acidic residues" evidence="11">
    <location>
        <begin position="1346"/>
        <end position="1355"/>
    </location>
</feature>
<name>A0AAV2FJQ0_9ROSI</name>
<proteinExistence type="inferred from homology"/>
<feature type="compositionally biased region" description="Basic and acidic residues" evidence="11">
    <location>
        <begin position="39"/>
        <end position="54"/>
    </location>
</feature>
<evidence type="ECO:0000256" key="9">
    <source>
        <dbReference type="ARBA" id="ARBA00023136"/>
    </source>
</evidence>
<dbReference type="PANTHER" id="PTHR43394:SF11">
    <property type="entry name" value="ATP-BINDING CASSETTE TRANSPORTER"/>
    <property type="match status" value="1"/>
</dbReference>
<dbReference type="FunFam" id="1.20.1560.10:FF:000009">
    <property type="entry name" value="ABC transporter B family member 1"/>
    <property type="match status" value="1"/>
</dbReference>
<evidence type="ECO:0000256" key="3">
    <source>
        <dbReference type="ARBA" id="ARBA00022448"/>
    </source>
</evidence>
<dbReference type="GO" id="GO:0005524">
    <property type="term" value="F:ATP binding"/>
    <property type="evidence" value="ECO:0007669"/>
    <property type="project" value="UniProtKB-KW"/>
</dbReference>
<dbReference type="Pfam" id="PF00005">
    <property type="entry name" value="ABC_tran"/>
    <property type="match status" value="2"/>
</dbReference>
<dbReference type="Proteomes" id="UP001497516">
    <property type="component" value="Chromosome 6"/>
</dbReference>
<dbReference type="FunFam" id="1.20.1560.10:FF:000033">
    <property type="entry name" value="ABC transporter B family member 19"/>
    <property type="match status" value="1"/>
</dbReference>
<feature type="compositionally biased region" description="Gly residues" evidence="11">
    <location>
        <begin position="72"/>
        <end position="81"/>
    </location>
</feature>
<evidence type="ECO:0000256" key="6">
    <source>
        <dbReference type="ARBA" id="ARBA00022741"/>
    </source>
</evidence>
<dbReference type="InterPro" id="IPR011527">
    <property type="entry name" value="ABC1_TM_dom"/>
</dbReference>
<dbReference type="SUPFAM" id="SSF90123">
    <property type="entry name" value="ABC transporter transmembrane region"/>
    <property type="match status" value="2"/>
</dbReference>
<dbReference type="Pfam" id="PF00664">
    <property type="entry name" value="ABC_membrane"/>
    <property type="match status" value="2"/>
</dbReference>
<dbReference type="InterPro" id="IPR003593">
    <property type="entry name" value="AAA+_ATPase"/>
</dbReference>
<dbReference type="GO" id="GO:0048443">
    <property type="term" value="P:stamen development"/>
    <property type="evidence" value="ECO:0007669"/>
    <property type="project" value="UniProtKB-ARBA"/>
</dbReference>
<dbReference type="GO" id="GO:0008361">
    <property type="term" value="P:regulation of cell size"/>
    <property type="evidence" value="ECO:0007669"/>
    <property type="project" value="UniProtKB-ARBA"/>
</dbReference>
<dbReference type="PROSITE" id="PS00211">
    <property type="entry name" value="ABC_TRANSPORTER_1"/>
    <property type="match status" value="2"/>
</dbReference>
<organism evidence="15 16">
    <name type="scientific">Linum trigynum</name>
    <dbReference type="NCBI Taxonomy" id="586398"/>
    <lineage>
        <taxon>Eukaryota</taxon>
        <taxon>Viridiplantae</taxon>
        <taxon>Streptophyta</taxon>
        <taxon>Embryophyta</taxon>
        <taxon>Tracheophyta</taxon>
        <taxon>Spermatophyta</taxon>
        <taxon>Magnoliopsida</taxon>
        <taxon>eudicotyledons</taxon>
        <taxon>Gunneridae</taxon>
        <taxon>Pentapetalae</taxon>
        <taxon>rosids</taxon>
        <taxon>fabids</taxon>
        <taxon>Malpighiales</taxon>
        <taxon>Linaceae</taxon>
        <taxon>Linum</taxon>
    </lineage>
</organism>
<evidence type="ECO:0000256" key="5">
    <source>
        <dbReference type="ARBA" id="ARBA00022737"/>
    </source>
</evidence>
<dbReference type="PANTHER" id="PTHR43394">
    <property type="entry name" value="ATP-DEPENDENT PERMEASE MDL1, MITOCHONDRIAL"/>
    <property type="match status" value="1"/>
</dbReference>
<keyword evidence="7" id="KW-0067">ATP-binding</keyword>
<dbReference type="GO" id="GO:0015421">
    <property type="term" value="F:ABC-type oligopeptide transporter activity"/>
    <property type="evidence" value="ECO:0007669"/>
    <property type="project" value="TreeGrafter"/>
</dbReference>
<dbReference type="GO" id="GO:1900459">
    <property type="term" value="P:positive regulation of brassinosteroid mediated signaling pathway"/>
    <property type="evidence" value="ECO:0007669"/>
    <property type="project" value="UniProtKB-ARBA"/>
</dbReference>
<reference evidence="15 16" key="1">
    <citation type="submission" date="2024-04" db="EMBL/GenBank/DDBJ databases">
        <authorList>
            <person name="Fracassetti M."/>
        </authorList>
    </citation>
    <scope>NUCLEOTIDE SEQUENCE [LARGE SCALE GENOMIC DNA]</scope>
</reference>
<dbReference type="Gene3D" id="3.40.50.300">
    <property type="entry name" value="P-loop containing nucleotide triphosphate hydrolases"/>
    <property type="match status" value="2"/>
</dbReference>
<dbReference type="GO" id="GO:0010328">
    <property type="term" value="F:auxin influx transmembrane transporter activity"/>
    <property type="evidence" value="ECO:0007669"/>
    <property type="project" value="UniProtKB-ARBA"/>
</dbReference>
<dbReference type="GO" id="GO:0016887">
    <property type="term" value="F:ATP hydrolysis activity"/>
    <property type="evidence" value="ECO:0007669"/>
    <property type="project" value="InterPro"/>
</dbReference>
<feature type="transmembrane region" description="Helical" evidence="12">
    <location>
        <begin position="106"/>
        <end position="127"/>
    </location>
</feature>
<feature type="transmembrane region" description="Helical" evidence="12">
    <location>
        <begin position="1026"/>
        <end position="1047"/>
    </location>
</feature>
<evidence type="ECO:0000313" key="16">
    <source>
        <dbReference type="Proteomes" id="UP001497516"/>
    </source>
</evidence>
<feature type="domain" description="ABC transporter" evidence="13">
    <location>
        <begin position="1088"/>
        <end position="1324"/>
    </location>
</feature>
<dbReference type="PROSITE" id="PS50929">
    <property type="entry name" value="ABC_TM1F"/>
    <property type="match status" value="2"/>
</dbReference>
<feature type="transmembrane region" description="Helical" evidence="12">
    <location>
        <begin position="804"/>
        <end position="824"/>
    </location>
</feature>
<dbReference type="GO" id="GO:0009741">
    <property type="term" value="P:response to brassinosteroid"/>
    <property type="evidence" value="ECO:0007669"/>
    <property type="project" value="UniProtKB-ARBA"/>
</dbReference>
<feature type="transmembrane region" description="Helical" evidence="12">
    <location>
        <begin position="337"/>
        <end position="357"/>
    </location>
</feature>
<feature type="transmembrane region" description="Helical" evidence="12">
    <location>
        <begin position="369"/>
        <end position="390"/>
    </location>
</feature>
<dbReference type="SUPFAM" id="SSF52540">
    <property type="entry name" value="P-loop containing nucleoside triphosphate hydrolases"/>
    <property type="match status" value="2"/>
</dbReference>
<dbReference type="GO" id="GO:0005886">
    <property type="term" value="C:plasma membrane"/>
    <property type="evidence" value="ECO:0007669"/>
    <property type="project" value="UniProtKB-SubCell"/>
</dbReference>
<feature type="transmembrane region" description="Helical" evidence="12">
    <location>
        <begin position="154"/>
        <end position="178"/>
    </location>
</feature>
<feature type="transmembrane region" description="Helical" evidence="12">
    <location>
        <begin position="261"/>
        <end position="280"/>
    </location>
</feature>
<feature type="domain" description="ABC transmembrane type-1" evidence="14">
    <location>
        <begin position="111"/>
        <end position="398"/>
    </location>
</feature>
<dbReference type="FunFam" id="3.40.50.300:FF:000066">
    <property type="entry name" value="ABC transporter B family member 1"/>
    <property type="match status" value="2"/>
</dbReference>
<keyword evidence="6" id="KW-0547">Nucleotide-binding</keyword>
<keyword evidence="10" id="KW-0325">Glycoprotein</keyword>
<evidence type="ECO:0000256" key="7">
    <source>
        <dbReference type="ARBA" id="ARBA00022840"/>
    </source>
</evidence>
<protein>
    <recommendedName>
        <fullName evidence="17">ABC transporter B family member 1</fullName>
    </recommendedName>
</protein>
<keyword evidence="9 12" id="KW-0472">Membrane</keyword>
<gene>
    <name evidence="15" type="ORF">LTRI10_LOCUS38481</name>
</gene>
<dbReference type="SMART" id="SM00382">
    <property type="entry name" value="AAA"/>
    <property type="match status" value="2"/>
</dbReference>
<keyword evidence="4 12" id="KW-0812">Transmembrane</keyword>
<dbReference type="GO" id="GO:0090374">
    <property type="term" value="P:oligopeptide export from mitochondrion"/>
    <property type="evidence" value="ECO:0007669"/>
    <property type="project" value="TreeGrafter"/>
</dbReference>
<comment type="subcellular location">
    <subcellularLocation>
        <location evidence="1">Cell membrane</location>
        <topology evidence="1">Multi-pass membrane protein</topology>
    </subcellularLocation>
</comment>
<feature type="transmembrane region" description="Helical" evidence="12">
    <location>
        <begin position="234"/>
        <end position="255"/>
    </location>
</feature>
<dbReference type="PROSITE" id="PS50893">
    <property type="entry name" value="ABC_TRANSPORTER_2"/>
    <property type="match status" value="2"/>
</dbReference>
<dbReference type="Gene3D" id="1.20.1560.10">
    <property type="entry name" value="ABC transporter type 1, transmembrane domain"/>
    <property type="match status" value="1"/>
</dbReference>
<evidence type="ECO:0000256" key="11">
    <source>
        <dbReference type="SAM" id="MobiDB-lite"/>
    </source>
</evidence>
<dbReference type="CDD" id="cd18577">
    <property type="entry name" value="ABC_6TM_Pgp_ABCB1_D1_like"/>
    <property type="match status" value="1"/>
</dbReference>
<evidence type="ECO:0000259" key="14">
    <source>
        <dbReference type="PROSITE" id="PS50929"/>
    </source>
</evidence>
<feature type="transmembrane region" description="Helical" evidence="12">
    <location>
        <begin position="761"/>
        <end position="784"/>
    </location>
</feature>
<dbReference type="InterPro" id="IPR027417">
    <property type="entry name" value="P-loop_NTPase"/>
</dbReference>
<keyword evidence="3" id="KW-0813">Transport</keyword>
<evidence type="ECO:0000259" key="13">
    <source>
        <dbReference type="PROSITE" id="PS50893"/>
    </source>
</evidence>
<dbReference type="EMBL" id="OZ034819">
    <property type="protein sequence ID" value="CAL1398237.1"/>
    <property type="molecule type" value="Genomic_DNA"/>
</dbReference>
<dbReference type="GO" id="GO:0043481">
    <property type="term" value="P:anthocyanin accumulation in tissues in response to UV light"/>
    <property type="evidence" value="ECO:0007669"/>
    <property type="project" value="UniProtKB-ARBA"/>
</dbReference>
<evidence type="ECO:0000256" key="12">
    <source>
        <dbReference type="SAM" id="Phobius"/>
    </source>
</evidence>
<dbReference type="GO" id="GO:0009926">
    <property type="term" value="P:auxin polar transport"/>
    <property type="evidence" value="ECO:0007669"/>
    <property type="project" value="UniProtKB-ARBA"/>
</dbReference>
<evidence type="ECO:0008006" key="17">
    <source>
        <dbReference type="Google" id="ProtNLM"/>
    </source>
</evidence>
<dbReference type="InterPro" id="IPR017871">
    <property type="entry name" value="ABC_transporter-like_CS"/>
</dbReference>
<accession>A0AAV2FJQ0</accession>